<dbReference type="Pfam" id="PF18758">
    <property type="entry name" value="KDZ"/>
    <property type="match status" value="1"/>
</dbReference>
<gene>
    <name evidence="2" type="ORF">BCR43DRAFT_509855</name>
</gene>
<sequence length="482" mass="54494">MRHHLLAAPSKRPAMAIPLSLMKFYSVLRVEGHTAIRAFSNSLPQAHKYLLKRRKTDKEDKEKATRPSFFPANHTRQSIYDPADLDVADADTPSNCKSQCISNFKTEETAKTPEDARYVSSLPCRNPKALSLLASFHAYANSVECQVEYNPMYLHGLGLTDSEDMERLWSSSINTLSLTLARRDKGAHKLNHEAELYLRLNGLSDEEGQFLFGRRRRKTERMAIRHVEELTKFYAAIEESEKFRAKLSDLQGRSPLEILDVLSQIPLFNETYGTTKLSKTWNDARESSASCLQLIVGKSMTPGSRKPAAENPKKTATSLRNLDHALSSRISKGIRQITLKVKPVLDKNNAARLDLDADPAALTCRTAFKALIPYGKQLRADEELHLLKEERAQVEAYADHRCRNLEEALEVTFNAGYRCLLEKHPKPPQASTRWSMDANGDGDEKEKEEEDDPDDEEPALSYPDRVADLLEKGHKDRTTSLE</sequence>
<evidence type="ECO:0000313" key="3">
    <source>
        <dbReference type="Proteomes" id="UP000242180"/>
    </source>
</evidence>
<dbReference type="Proteomes" id="UP000242180">
    <property type="component" value="Unassembled WGS sequence"/>
</dbReference>
<evidence type="ECO:0000256" key="1">
    <source>
        <dbReference type="SAM" id="MobiDB-lite"/>
    </source>
</evidence>
<dbReference type="PANTHER" id="PTHR33096:SF1">
    <property type="entry name" value="CXC1-LIKE CYSTEINE CLUSTER ASSOCIATED WITH KDZ TRANSPOSASES DOMAIN-CONTAINING PROTEIN"/>
    <property type="match status" value="1"/>
</dbReference>
<protein>
    <submittedName>
        <fullName evidence="2">Uncharacterized protein</fullName>
    </submittedName>
</protein>
<keyword evidence="3" id="KW-1185">Reference proteome</keyword>
<dbReference type="PANTHER" id="PTHR33096">
    <property type="entry name" value="CXC2 DOMAIN-CONTAINING PROTEIN"/>
    <property type="match status" value="1"/>
</dbReference>
<proteinExistence type="predicted"/>
<name>A0A1X2HUE7_SYNRA</name>
<feature type="region of interest" description="Disordered" evidence="1">
    <location>
        <begin position="424"/>
        <end position="482"/>
    </location>
</feature>
<evidence type="ECO:0000313" key="2">
    <source>
        <dbReference type="EMBL" id="ORZ02718.1"/>
    </source>
</evidence>
<dbReference type="InParanoid" id="A0A1X2HUE7"/>
<dbReference type="EMBL" id="MCGN01000001">
    <property type="protein sequence ID" value="ORZ02718.1"/>
    <property type="molecule type" value="Genomic_DNA"/>
</dbReference>
<dbReference type="OrthoDB" id="2505730at2759"/>
<feature type="compositionally biased region" description="Basic and acidic residues" evidence="1">
    <location>
        <begin position="465"/>
        <end position="482"/>
    </location>
</feature>
<comment type="caution">
    <text evidence="2">The sequence shown here is derived from an EMBL/GenBank/DDBJ whole genome shotgun (WGS) entry which is preliminary data.</text>
</comment>
<dbReference type="AlphaFoldDB" id="A0A1X2HUE7"/>
<organism evidence="2 3">
    <name type="scientific">Syncephalastrum racemosum</name>
    <name type="common">Filamentous fungus</name>
    <dbReference type="NCBI Taxonomy" id="13706"/>
    <lineage>
        <taxon>Eukaryota</taxon>
        <taxon>Fungi</taxon>
        <taxon>Fungi incertae sedis</taxon>
        <taxon>Mucoromycota</taxon>
        <taxon>Mucoromycotina</taxon>
        <taxon>Mucoromycetes</taxon>
        <taxon>Mucorales</taxon>
        <taxon>Syncephalastraceae</taxon>
        <taxon>Syncephalastrum</taxon>
    </lineage>
</organism>
<feature type="compositionally biased region" description="Acidic residues" evidence="1">
    <location>
        <begin position="440"/>
        <end position="458"/>
    </location>
</feature>
<dbReference type="InterPro" id="IPR040521">
    <property type="entry name" value="KDZ"/>
</dbReference>
<accession>A0A1X2HUE7</accession>
<reference evidence="2 3" key="1">
    <citation type="submission" date="2016-07" db="EMBL/GenBank/DDBJ databases">
        <title>Pervasive Adenine N6-methylation of Active Genes in Fungi.</title>
        <authorList>
            <consortium name="DOE Joint Genome Institute"/>
            <person name="Mondo S.J."/>
            <person name="Dannebaum R.O."/>
            <person name="Kuo R.C."/>
            <person name="Labutti K."/>
            <person name="Haridas S."/>
            <person name="Kuo A."/>
            <person name="Salamov A."/>
            <person name="Ahrendt S.R."/>
            <person name="Lipzen A."/>
            <person name="Sullivan W."/>
            <person name="Andreopoulos W.B."/>
            <person name="Clum A."/>
            <person name="Lindquist E."/>
            <person name="Daum C."/>
            <person name="Ramamoorthy G.K."/>
            <person name="Gryganskyi A."/>
            <person name="Culley D."/>
            <person name="Magnuson J.K."/>
            <person name="James T.Y."/>
            <person name="O'Malley M.A."/>
            <person name="Stajich J.E."/>
            <person name="Spatafora J.W."/>
            <person name="Visel A."/>
            <person name="Grigoriev I.V."/>
        </authorList>
    </citation>
    <scope>NUCLEOTIDE SEQUENCE [LARGE SCALE GENOMIC DNA]</scope>
    <source>
        <strain evidence="2 3">NRRL 2496</strain>
    </source>
</reference>